<dbReference type="AlphaFoldDB" id="A0A1M5NPC8"/>
<dbReference type="OrthoDB" id="9803529at2"/>
<dbReference type="EMBL" id="FQXI01000001">
    <property type="protein sequence ID" value="SHG90793.1"/>
    <property type="molecule type" value="Genomic_DNA"/>
</dbReference>
<protein>
    <submittedName>
        <fullName evidence="2">Iron-regulated ABC transporter permease protein SufD</fullName>
    </submittedName>
</protein>
<dbReference type="Proteomes" id="UP000184032">
    <property type="component" value="Unassembled WGS sequence"/>
</dbReference>
<dbReference type="InterPro" id="IPR055346">
    <property type="entry name" value="Fe-S_cluster_assembly_SufBD"/>
</dbReference>
<dbReference type="PANTHER" id="PTHR43575">
    <property type="entry name" value="PROTEIN ABCI7, CHLOROPLASTIC"/>
    <property type="match status" value="1"/>
</dbReference>
<gene>
    <name evidence="2" type="ORF">SAMN02745245_00004</name>
</gene>
<dbReference type="GO" id="GO:0016226">
    <property type="term" value="P:iron-sulfur cluster assembly"/>
    <property type="evidence" value="ECO:0007669"/>
    <property type="project" value="InterPro"/>
</dbReference>
<proteinExistence type="predicted"/>
<reference evidence="2 3" key="1">
    <citation type="submission" date="2016-11" db="EMBL/GenBank/DDBJ databases">
        <authorList>
            <person name="Jaros S."/>
            <person name="Januszkiewicz K."/>
            <person name="Wedrychowicz H."/>
        </authorList>
    </citation>
    <scope>NUCLEOTIDE SEQUENCE [LARGE SCALE GENOMIC DNA]</scope>
    <source>
        <strain evidence="2 3">DSM 21120</strain>
    </source>
</reference>
<name>A0A1M5NPC8_9FIRM</name>
<keyword evidence="3" id="KW-1185">Reference proteome</keyword>
<dbReference type="SUPFAM" id="SSF101960">
    <property type="entry name" value="Stabilizer of iron transporter SufD"/>
    <property type="match status" value="1"/>
</dbReference>
<dbReference type="STRING" id="1120995.SAMN02745245_00004"/>
<sequence>MSTKIIGNDLTFKTYSWLNVNNTEILIPELSGKKYMLKSDKKDSALDFSNMEYAISKEVIKLTEEYENLYRFYESKENETYREVVNLEINNEYNELLDFHDIVARKNSEVEVILNYNGNSTLENFRSSIIKVFAEENSKVNLFVIQDDPKQTMVLESIAACVEKDAEVNIYQYELGSSKLYSNFQSNLKGDNSELNLDGIYFGYDSHELNMLYNICHNGKNTNSDILINGALKDSSYKNLKSTLDFKKGSSSSVGSEGEYTILLDDGVTAISVPILLAHEDNIEGNHAASSGKIDKDLMFYIMSRGFSEKEAETLIVQSRFSKAIDKISDEEIKNKLWSRIVEIVRK</sequence>
<dbReference type="InterPro" id="IPR037284">
    <property type="entry name" value="SUF_FeS_clus_asmbl_SufBD_sf"/>
</dbReference>
<evidence type="ECO:0000259" key="1">
    <source>
        <dbReference type="Pfam" id="PF01458"/>
    </source>
</evidence>
<feature type="domain" description="SUF system FeS cluster assembly SufBD core" evidence="1">
    <location>
        <begin position="100"/>
        <end position="318"/>
    </location>
</feature>
<dbReference type="Pfam" id="PF01458">
    <property type="entry name" value="SUFBD_core"/>
    <property type="match status" value="1"/>
</dbReference>
<dbReference type="RefSeq" id="WP_073182611.1">
    <property type="nucleotide sequence ID" value="NZ_FQXI01000001.1"/>
</dbReference>
<dbReference type="PANTHER" id="PTHR43575:SF1">
    <property type="entry name" value="PROTEIN ABCI7, CHLOROPLASTIC"/>
    <property type="match status" value="1"/>
</dbReference>
<evidence type="ECO:0000313" key="2">
    <source>
        <dbReference type="EMBL" id="SHG90793.1"/>
    </source>
</evidence>
<accession>A0A1M5NPC8</accession>
<organism evidence="2 3">
    <name type="scientific">Anaerosphaera aminiphila DSM 21120</name>
    <dbReference type="NCBI Taxonomy" id="1120995"/>
    <lineage>
        <taxon>Bacteria</taxon>
        <taxon>Bacillati</taxon>
        <taxon>Bacillota</taxon>
        <taxon>Tissierellia</taxon>
        <taxon>Tissierellales</taxon>
        <taxon>Peptoniphilaceae</taxon>
        <taxon>Anaerosphaera</taxon>
    </lineage>
</organism>
<dbReference type="InterPro" id="IPR000825">
    <property type="entry name" value="SUF_FeS_clus_asmbl_SufBD_core"/>
</dbReference>
<evidence type="ECO:0000313" key="3">
    <source>
        <dbReference type="Proteomes" id="UP000184032"/>
    </source>
</evidence>